<evidence type="ECO:0000256" key="6">
    <source>
        <dbReference type="ARBA" id="ARBA00022741"/>
    </source>
</evidence>
<evidence type="ECO:0000256" key="2">
    <source>
        <dbReference type="ARBA" id="ARBA00005594"/>
    </source>
</evidence>
<dbReference type="Gene3D" id="1.10.730.10">
    <property type="entry name" value="Isoleucyl-tRNA Synthetase, Domain 1"/>
    <property type="match status" value="1"/>
</dbReference>
<feature type="domain" description="DALR anticodon binding" evidence="13">
    <location>
        <begin position="466"/>
        <end position="586"/>
    </location>
</feature>
<evidence type="ECO:0000256" key="7">
    <source>
        <dbReference type="ARBA" id="ARBA00022840"/>
    </source>
</evidence>
<dbReference type="GO" id="GO:0006420">
    <property type="term" value="P:arginyl-tRNA aminoacylation"/>
    <property type="evidence" value="ECO:0007669"/>
    <property type="project" value="UniProtKB-UniRule"/>
</dbReference>
<comment type="subcellular location">
    <subcellularLocation>
        <location evidence="1 11">Cytoplasm</location>
    </subcellularLocation>
</comment>
<protein>
    <recommendedName>
        <fullName evidence="11">Arginine--tRNA ligase</fullName>
        <ecNumber evidence="11">6.1.1.19</ecNumber>
    </recommendedName>
    <alternativeName>
        <fullName evidence="11">Arginyl-tRNA synthetase</fullName>
        <shortName evidence="11">ArgRS</shortName>
    </alternativeName>
</protein>
<dbReference type="AlphaFoldDB" id="A0A9D2M2X8"/>
<keyword evidence="4 11" id="KW-0963">Cytoplasm</keyword>
<keyword evidence="7 11" id="KW-0067">ATP-binding</keyword>
<dbReference type="SUPFAM" id="SSF55190">
    <property type="entry name" value="Arginyl-tRNA synthetase (ArgRS), N-terminal 'additional' domain"/>
    <property type="match status" value="1"/>
</dbReference>
<evidence type="ECO:0000256" key="1">
    <source>
        <dbReference type="ARBA" id="ARBA00004496"/>
    </source>
</evidence>
<dbReference type="Gene3D" id="3.40.50.620">
    <property type="entry name" value="HUPs"/>
    <property type="match status" value="1"/>
</dbReference>
<evidence type="ECO:0000256" key="9">
    <source>
        <dbReference type="ARBA" id="ARBA00023146"/>
    </source>
</evidence>
<dbReference type="SUPFAM" id="SSF47323">
    <property type="entry name" value="Anticodon-binding domain of a subclass of class I aminoacyl-tRNA synthetases"/>
    <property type="match status" value="1"/>
</dbReference>
<dbReference type="FunFam" id="3.40.50.620:FF:000062">
    <property type="entry name" value="Arginine--tRNA ligase"/>
    <property type="match status" value="1"/>
</dbReference>
<evidence type="ECO:0000256" key="11">
    <source>
        <dbReference type="HAMAP-Rule" id="MF_00123"/>
    </source>
</evidence>
<dbReference type="GO" id="GO:0005737">
    <property type="term" value="C:cytoplasm"/>
    <property type="evidence" value="ECO:0007669"/>
    <property type="project" value="UniProtKB-SubCell"/>
</dbReference>
<evidence type="ECO:0000259" key="14">
    <source>
        <dbReference type="SMART" id="SM01016"/>
    </source>
</evidence>
<dbReference type="GO" id="GO:0005524">
    <property type="term" value="F:ATP binding"/>
    <property type="evidence" value="ECO:0007669"/>
    <property type="project" value="UniProtKB-UniRule"/>
</dbReference>
<evidence type="ECO:0000256" key="5">
    <source>
        <dbReference type="ARBA" id="ARBA00022598"/>
    </source>
</evidence>
<feature type="domain" description="Arginyl tRNA synthetase N-terminal" evidence="14">
    <location>
        <begin position="12"/>
        <end position="102"/>
    </location>
</feature>
<evidence type="ECO:0000313" key="15">
    <source>
        <dbReference type="EMBL" id="HJB39943.1"/>
    </source>
</evidence>
<dbReference type="FunFam" id="1.10.730.10:FF:000008">
    <property type="entry name" value="Arginine--tRNA ligase"/>
    <property type="match status" value="1"/>
</dbReference>
<dbReference type="NCBIfam" id="TIGR00456">
    <property type="entry name" value="argS"/>
    <property type="match status" value="1"/>
</dbReference>
<proteinExistence type="inferred from homology"/>
<dbReference type="InterPro" id="IPR036695">
    <property type="entry name" value="Arg-tRNA-synth_N_sf"/>
</dbReference>
<keyword evidence="6 11" id="KW-0547">Nucleotide-binding</keyword>
<dbReference type="PANTHER" id="PTHR11956">
    <property type="entry name" value="ARGINYL-TRNA SYNTHETASE"/>
    <property type="match status" value="1"/>
</dbReference>
<feature type="short sequence motif" description="'HIGH' region" evidence="11">
    <location>
        <begin position="139"/>
        <end position="149"/>
    </location>
</feature>
<dbReference type="EC" id="6.1.1.19" evidence="11"/>
<keyword evidence="9 11" id="KW-0030">Aminoacyl-tRNA synthetase</keyword>
<dbReference type="InterPro" id="IPR005148">
    <property type="entry name" value="Arg-tRNA-synth_N"/>
</dbReference>
<evidence type="ECO:0000256" key="3">
    <source>
        <dbReference type="ARBA" id="ARBA00011245"/>
    </source>
</evidence>
<comment type="catalytic activity">
    <reaction evidence="10 11">
        <text>tRNA(Arg) + L-arginine + ATP = L-arginyl-tRNA(Arg) + AMP + diphosphate</text>
        <dbReference type="Rhea" id="RHEA:20301"/>
        <dbReference type="Rhea" id="RHEA-COMP:9658"/>
        <dbReference type="Rhea" id="RHEA-COMP:9673"/>
        <dbReference type="ChEBI" id="CHEBI:30616"/>
        <dbReference type="ChEBI" id="CHEBI:32682"/>
        <dbReference type="ChEBI" id="CHEBI:33019"/>
        <dbReference type="ChEBI" id="CHEBI:78442"/>
        <dbReference type="ChEBI" id="CHEBI:78513"/>
        <dbReference type="ChEBI" id="CHEBI:456215"/>
        <dbReference type="EC" id="6.1.1.19"/>
    </reaction>
</comment>
<reference evidence="15" key="2">
    <citation type="submission" date="2021-04" db="EMBL/GenBank/DDBJ databases">
        <authorList>
            <person name="Gilroy R."/>
        </authorList>
    </citation>
    <scope>NUCLEOTIDE SEQUENCE</scope>
    <source>
        <strain evidence="15">ChiBcec8-14828</strain>
    </source>
</reference>
<sequence>MKYYDPKQFVLDQAHELLEQAMRNAMAQGALPERELPEFITEIPGDVKNGDVASNLAMASARVFGMAPRKIAEAVVAALPTLENTYFERVEIAGPGFINLFLSTNWFCNVVFSANVLGDEYGRTEYGCNQKVNVEFVSANPTGPMHLGNARGGALGDCLAAALDWAGYDVTREFLINDAGNQVVKFGKSLAARYLQIYRGEDAVPFPEDGYQGDDIKELAKLFSEKYGDRFVNEDEETLRREIAAFGLPHNIQALKDDMAKYRVTYDVWFSETTLHESGAIQDVLNKLAERGATYEKDGAIWYRSMKYAEKYGANKMSRKGMDGEITEEEKDEVLVRANGIPTYFAADIAYHYNKFAVRGFERAIDVWGADHHGHVARMKGAMDAIGLDGEKLDIVLMQFVRLMKDGQPVKMSKRTGKAIGLAELLDEVPIDSARFLFNMREPGSTIDFDMDLAIKKDSDNPVYYVQYAHARICSILKKLAEEGIVFGGVENADLPLLTELAERDLIRMIAAFPGEIISAAKSYDPARITRYATDLATQYHKFYNSCRVKDVDDALCQARLSLCTATKNVISNVLTMMKITVPESM</sequence>
<dbReference type="PANTHER" id="PTHR11956:SF5">
    <property type="entry name" value="ARGININE--TRNA LIGASE, CYTOPLASMIC"/>
    <property type="match status" value="1"/>
</dbReference>
<evidence type="ECO:0000256" key="10">
    <source>
        <dbReference type="ARBA" id="ARBA00049339"/>
    </source>
</evidence>
<dbReference type="SMART" id="SM01016">
    <property type="entry name" value="Arg_tRNA_synt_N"/>
    <property type="match status" value="1"/>
</dbReference>
<dbReference type="SUPFAM" id="SSF52374">
    <property type="entry name" value="Nucleotidylyl transferase"/>
    <property type="match status" value="1"/>
</dbReference>
<evidence type="ECO:0000256" key="4">
    <source>
        <dbReference type="ARBA" id="ARBA00022490"/>
    </source>
</evidence>
<dbReference type="InterPro" id="IPR001278">
    <property type="entry name" value="Arg-tRNA-ligase"/>
</dbReference>
<organism evidence="15 16">
    <name type="scientific">Candidatus Ruthenibacterium avium</name>
    <dbReference type="NCBI Taxonomy" id="2838751"/>
    <lineage>
        <taxon>Bacteria</taxon>
        <taxon>Bacillati</taxon>
        <taxon>Bacillota</taxon>
        <taxon>Clostridia</taxon>
        <taxon>Eubacteriales</taxon>
        <taxon>Oscillospiraceae</taxon>
        <taxon>Ruthenibacterium</taxon>
    </lineage>
</organism>
<dbReference type="InterPro" id="IPR014729">
    <property type="entry name" value="Rossmann-like_a/b/a_fold"/>
</dbReference>
<comment type="similarity">
    <text evidence="2 11 12">Belongs to the class-I aminoacyl-tRNA synthetase family.</text>
</comment>
<dbReference type="PRINTS" id="PR01038">
    <property type="entry name" value="TRNASYNTHARG"/>
</dbReference>
<dbReference type="EMBL" id="DWYA01000054">
    <property type="protein sequence ID" value="HJB39943.1"/>
    <property type="molecule type" value="Genomic_DNA"/>
</dbReference>
<dbReference type="PROSITE" id="PS00178">
    <property type="entry name" value="AA_TRNA_LIGASE_I"/>
    <property type="match status" value="1"/>
</dbReference>
<dbReference type="Proteomes" id="UP000824209">
    <property type="component" value="Unassembled WGS sequence"/>
</dbReference>
<reference evidence="15" key="1">
    <citation type="journal article" date="2021" name="PeerJ">
        <title>Extensive microbial diversity within the chicken gut microbiome revealed by metagenomics and culture.</title>
        <authorList>
            <person name="Gilroy R."/>
            <person name="Ravi A."/>
            <person name="Getino M."/>
            <person name="Pursley I."/>
            <person name="Horton D.L."/>
            <person name="Alikhan N.F."/>
            <person name="Baker D."/>
            <person name="Gharbi K."/>
            <person name="Hall N."/>
            <person name="Watson M."/>
            <person name="Adriaenssens E.M."/>
            <person name="Foster-Nyarko E."/>
            <person name="Jarju S."/>
            <person name="Secka A."/>
            <person name="Antonio M."/>
            <person name="Oren A."/>
            <person name="Chaudhuri R.R."/>
            <person name="La Ragione R."/>
            <person name="Hildebrand F."/>
            <person name="Pallen M.J."/>
        </authorList>
    </citation>
    <scope>NUCLEOTIDE SEQUENCE</scope>
    <source>
        <strain evidence="15">ChiBcec8-14828</strain>
    </source>
</reference>
<dbReference type="Gene3D" id="3.30.1360.70">
    <property type="entry name" value="Arginyl tRNA synthetase N-terminal domain"/>
    <property type="match status" value="1"/>
</dbReference>
<evidence type="ECO:0000256" key="12">
    <source>
        <dbReference type="RuleBase" id="RU363038"/>
    </source>
</evidence>
<evidence type="ECO:0000259" key="13">
    <source>
        <dbReference type="SMART" id="SM00836"/>
    </source>
</evidence>
<name>A0A9D2M2X8_9FIRM</name>
<dbReference type="InterPro" id="IPR001412">
    <property type="entry name" value="aa-tRNA-synth_I_CS"/>
</dbReference>
<dbReference type="InterPro" id="IPR009080">
    <property type="entry name" value="tRNAsynth_Ia_anticodon-bd"/>
</dbReference>
<evidence type="ECO:0000256" key="8">
    <source>
        <dbReference type="ARBA" id="ARBA00022917"/>
    </source>
</evidence>
<dbReference type="Pfam" id="PF00750">
    <property type="entry name" value="tRNA-synt_1d"/>
    <property type="match status" value="1"/>
</dbReference>
<dbReference type="GO" id="GO:0004814">
    <property type="term" value="F:arginine-tRNA ligase activity"/>
    <property type="evidence" value="ECO:0007669"/>
    <property type="project" value="UniProtKB-UniRule"/>
</dbReference>
<dbReference type="Pfam" id="PF05746">
    <property type="entry name" value="DALR_1"/>
    <property type="match status" value="1"/>
</dbReference>
<gene>
    <name evidence="11" type="primary">argS</name>
    <name evidence="15" type="ORF">H9943_06045</name>
</gene>
<keyword evidence="8 11" id="KW-0648">Protein biosynthesis</keyword>
<dbReference type="Pfam" id="PF03485">
    <property type="entry name" value="Arg_tRNA_synt_N"/>
    <property type="match status" value="1"/>
</dbReference>
<evidence type="ECO:0000313" key="16">
    <source>
        <dbReference type="Proteomes" id="UP000824209"/>
    </source>
</evidence>
<dbReference type="InterPro" id="IPR035684">
    <property type="entry name" value="ArgRS_core"/>
</dbReference>
<comment type="subunit">
    <text evidence="3 11">Monomer.</text>
</comment>
<comment type="caution">
    <text evidence="15">The sequence shown here is derived from an EMBL/GenBank/DDBJ whole genome shotgun (WGS) entry which is preliminary data.</text>
</comment>
<dbReference type="SMART" id="SM00836">
    <property type="entry name" value="DALR_1"/>
    <property type="match status" value="1"/>
</dbReference>
<dbReference type="CDD" id="cd00671">
    <property type="entry name" value="ArgRS_core"/>
    <property type="match status" value="1"/>
</dbReference>
<accession>A0A9D2M2X8</accession>
<dbReference type="HAMAP" id="MF_00123">
    <property type="entry name" value="Arg_tRNA_synth"/>
    <property type="match status" value="1"/>
</dbReference>
<keyword evidence="5 11" id="KW-0436">Ligase</keyword>
<dbReference type="InterPro" id="IPR008909">
    <property type="entry name" value="DALR_anticod-bd"/>
</dbReference>